<feature type="transmembrane region" description="Helical" evidence="2">
    <location>
        <begin position="64"/>
        <end position="94"/>
    </location>
</feature>
<comment type="caution">
    <text evidence="4">The sequence shown here is derived from an EMBL/GenBank/DDBJ whole genome shotgun (WGS) entry which is preliminary data.</text>
</comment>
<dbReference type="EMBL" id="JACHMK010000001">
    <property type="protein sequence ID" value="MBB6334723.1"/>
    <property type="molecule type" value="Genomic_DNA"/>
</dbReference>
<keyword evidence="2" id="KW-1133">Transmembrane helix</keyword>
<evidence type="ECO:0000256" key="2">
    <source>
        <dbReference type="SAM" id="Phobius"/>
    </source>
</evidence>
<dbReference type="EC" id="3.4.23.43" evidence="4"/>
<comment type="similarity">
    <text evidence="1">Belongs to the peptidase A24 family.</text>
</comment>
<reference evidence="4" key="1">
    <citation type="submission" date="2020-08" db="EMBL/GenBank/DDBJ databases">
        <title>Sequencing the genomes of 1000 actinobacteria strains.</title>
        <authorList>
            <person name="Klenk H.-P."/>
        </authorList>
    </citation>
    <scope>NUCLEOTIDE SEQUENCE</scope>
    <source>
        <strain evidence="4">DSM 10695</strain>
    </source>
</reference>
<proteinExistence type="inferred from homology"/>
<keyword evidence="2" id="KW-0812">Transmembrane</keyword>
<keyword evidence="5" id="KW-1185">Reference proteome</keyword>
<organism evidence="4 5">
    <name type="scientific">Schaalia hyovaginalis</name>
    <dbReference type="NCBI Taxonomy" id="29316"/>
    <lineage>
        <taxon>Bacteria</taxon>
        <taxon>Bacillati</taxon>
        <taxon>Actinomycetota</taxon>
        <taxon>Actinomycetes</taxon>
        <taxon>Actinomycetales</taxon>
        <taxon>Actinomycetaceae</taxon>
        <taxon>Schaalia</taxon>
    </lineage>
</organism>
<gene>
    <name evidence="4" type="ORF">HD592_001288</name>
</gene>
<dbReference type="GO" id="GO:0006465">
    <property type="term" value="P:signal peptide processing"/>
    <property type="evidence" value="ECO:0007669"/>
    <property type="project" value="TreeGrafter"/>
</dbReference>
<dbReference type="AlphaFoldDB" id="A0A923E2D9"/>
<dbReference type="InterPro" id="IPR000045">
    <property type="entry name" value="Prepilin_IV_endopep_pep"/>
</dbReference>
<evidence type="ECO:0000259" key="3">
    <source>
        <dbReference type="Pfam" id="PF01478"/>
    </source>
</evidence>
<dbReference type="Pfam" id="PF01478">
    <property type="entry name" value="Peptidase_A24"/>
    <property type="match status" value="1"/>
</dbReference>
<dbReference type="GO" id="GO:0008168">
    <property type="term" value="F:methyltransferase activity"/>
    <property type="evidence" value="ECO:0007669"/>
    <property type="project" value="UniProtKB-KW"/>
</dbReference>
<feature type="transmembrane region" description="Helical" evidence="2">
    <location>
        <begin position="12"/>
        <end position="36"/>
    </location>
</feature>
<evidence type="ECO:0000256" key="1">
    <source>
        <dbReference type="ARBA" id="ARBA00005801"/>
    </source>
</evidence>
<dbReference type="Gene3D" id="1.20.120.1220">
    <property type="match status" value="1"/>
</dbReference>
<evidence type="ECO:0000313" key="4">
    <source>
        <dbReference type="EMBL" id="MBB6334723.1"/>
    </source>
</evidence>
<dbReference type="PANTHER" id="PTHR30487:SF0">
    <property type="entry name" value="PREPILIN LEADER PEPTIDASE_N-METHYLTRANSFERASE-RELATED"/>
    <property type="match status" value="1"/>
</dbReference>
<keyword evidence="4" id="KW-0378">Hydrolase</keyword>
<dbReference type="EC" id="2.1.1.-" evidence="4"/>
<sequence length="234" mass="24671">MEMNERGFALLAPLLGDVCLLSGFATWILIVWWLWLRGWRVQRRYFIEATLPPLRRTQITWMSALIGILAVIAAHSTPSAAALVSVAMIGTLSALTDVRTHKLPNAYTGAMAVGVSIGCVCAVLVSDSPTSVLADVAWGGAIWAVPMWLLSRLPGGVGFGDVKLAPVLGAMLGTEGITAAVFGVFMSVIAAGLGAVWRLVIGSAGTSSRMPLGPWLVVGSMTAHILHGVIPQWT</sequence>
<feature type="domain" description="Prepilin type IV endopeptidase peptidase" evidence="3">
    <location>
        <begin position="89"/>
        <end position="190"/>
    </location>
</feature>
<dbReference type="GO" id="GO:0004190">
    <property type="term" value="F:aspartic-type endopeptidase activity"/>
    <property type="evidence" value="ECO:0007669"/>
    <property type="project" value="UniProtKB-EC"/>
</dbReference>
<keyword evidence="4" id="KW-0489">Methyltransferase</keyword>
<accession>A0A923E2D9</accession>
<feature type="transmembrane region" description="Helical" evidence="2">
    <location>
        <begin position="106"/>
        <end position="125"/>
    </location>
</feature>
<dbReference type="PANTHER" id="PTHR30487">
    <property type="entry name" value="TYPE 4 PREPILIN-LIKE PROTEINS LEADER PEPTIDE-PROCESSING ENZYME"/>
    <property type="match status" value="1"/>
</dbReference>
<keyword evidence="4" id="KW-0808">Transferase</keyword>
<feature type="transmembrane region" description="Helical" evidence="2">
    <location>
        <begin position="132"/>
        <end position="150"/>
    </location>
</feature>
<feature type="transmembrane region" description="Helical" evidence="2">
    <location>
        <begin position="177"/>
        <end position="200"/>
    </location>
</feature>
<keyword evidence="2" id="KW-0472">Membrane</keyword>
<dbReference type="GO" id="GO:0032259">
    <property type="term" value="P:methylation"/>
    <property type="evidence" value="ECO:0007669"/>
    <property type="project" value="UniProtKB-KW"/>
</dbReference>
<name>A0A923E2D9_9ACTO</name>
<protein>
    <submittedName>
        <fullName evidence="4">Leader peptidase (Prepilin peptidase)/N-methyltransferase</fullName>
        <ecNumber evidence="4">2.1.1.-</ecNumber>
        <ecNumber evidence="4">3.4.23.43</ecNumber>
    </submittedName>
</protein>
<dbReference type="InterPro" id="IPR050882">
    <property type="entry name" value="Prepilin_peptidase/N-MTase"/>
</dbReference>
<dbReference type="Proteomes" id="UP000617426">
    <property type="component" value="Unassembled WGS sequence"/>
</dbReference>
<dbReference type="GO" id="GO:0005886">
    <property type="term" value="C:plasma membrane"/>
    <property type="evidence" value="ECO:0007669"/>
    <property type="project" value="TreeGrafter"/>
</dbReference>
<evidence type="ECO:0000313" key="5">
    <source>
        <dbReference type="Proteomes" id="UP000617426"/>
    </source>
</evidence>